<dbReference type="RefSeq" id="WP_181641398.1">
    <property type="nucleotide sequence ID" value="NZ_CCXJ01000017.1"/>
</dbReference>
<protein>
    <recommendedName>
        <fullName evidence="3">Phosphodiesterase</fullName>
    </recommendedName>
</protein>
<accession>A0ABT9NR82</accession>
<comment type="caution">
    <text evidence="1">The sequence shown here is derived from an EMBL/GenBank/DDBJ whole genome shotgun (WGS) entry which is preliminary data.</text>
</comment>
<evidence type="ECO:0000313" key="1">
    <source>
        <dbReference type="EMBL" id="MDP9822941.1"/>
    </source>
</evidence>
<dbReference type="InterPro" id="IPR020835">
    <property type="entry name" value="Catalase_sf"/>
</dbReference>
<evidence type="ECO:0000313" key="2">
    <source>
        <dbReference type="Proteomes" id="UP001240447"/>
    </source>
</evidence>
<evidence type="ECO:0008006" key="3">
    <source>
        <dbReference type="Google" id="ProtNLM"/>
    </source>
</evidence>
<organism evidence="1 2">
    <name type="scientific">Nocardioides massiliensis</name>
    <dbReference type="NCBI Taxonomy" id="1325935"/>
    <lineage>
        <taxon>Bacteria</taxon>
        <taxon>Bacillati</taxon>
        <taxon>Actinomycetota</taxon>
        <taxon>Actinomycetes</taxon>
        <taxon>Propionibacteriales</taxon>
        <taxon>Nocardioidaceae</taxon>
        <taxon>Nocardioides</taxon>
    </lineage>
</organism>
<reference evidence="1 2" key="1">
    <citation type="submission" date="2023-07" db="EMBL/GenBank/DDBJ databases">
        <title>Sequencing the genomes of 1000 actinobacteria strains.</title>
        <authorList>
            <person name="Klenk H.-P."/>
        </authorList>
    </citation>
    <scope>NUCLEOTIDE SEQUENCE [LARGE SCALE GENOMIC DNA]</scope>
    <source>
        <strain evidence="1 2">GD13</strain>
    </source>
</reference>
<proteinExistence type="predicted"/>
<gene>
    <name evidence="1" type="ORF">J2S59_002750</name>
</gene>
<dbReference type="EMBL" id="JAUSQM010000001">
    <property type="protein sequence ID" value="MDP9822941.1"/>
    <property type="molecule type" value="Genomic_DNA"/>
</dbReference>
<keyword evidence="2" id="KW-1185">Reference proteome</keyword>
<dbReference type="SUPFAM" id="SSF56634">
    <property type="entry name" value="Heme-dependent catalase-like"/>
    <property type="match status" value="1"/>
</dbReference>
<name>A0ABT9NR82_9ACTN</name>
<sequence length="222" mass="23748">MSTPRPVNQLARAGGAILAAATAAVDAVRTAEKPLHPRGEVWEATLERTGHPGPPTGVDWIDEPGTDPALARVSTAIGLPTGWPDFQGLALRVDVEHGWSDLLLASTGSGALTRFLLRPARSPHSPALTTLMPYRGPHGPLVLGARSTGPDTYAVAWASARGPWRTFAALRLLRPAPQEISFDPLRFPPPGLDNYRWTARLREPAYRSAQDGRRAPDAGAPD</sequence>
<dbReference type="Proteomes" id="UP001240447">
    <property type="component" value="Unassembled WGS sequence"/>
</dbReference>